<dbReference type="InterPro" id="IPR036189">
    <property type="entry name" value="DCP2_BoxA_sf"/>
</dbReference>
<dbReference type="Gene3D" id="3.90.79.10">
    <property type="entry name" value="Nucleoside Triphosphate Pyrophosphohydrolase"/>
    <property type="match status" value="1"/>
</dbReference>
<dbReference type="PROSITE" id="PS51462">
    <property type="entry name" value="NUDIX"/>
    <property type="match status" value="1"/>
</dbReference>
<comment type="subcellular location">
    <subcellularLocation>
        <location evidence="2">Cytoplasm</location>
    </subcellularLocation>
</comment>
<evidence type="ECO:0000256" key="8">
    <source>
        <dbReference type="ARBA" id="ARBA00023211"/>
    </source>
</evidence>
<evidence type="ECO:0000256" key="4">
    <source>
        <dbReference type="ARBA" id="ARBA00022490"/>
    </source>
</evidence>
<dbReference type="InterPro" id="IPR044099">
    <property type="entry name" value="Dcp2_NUDIX"/>
</dbReference>
<dbReference type="GO" id="GO:0003723">
    <property type="term" value="F:RNA binding"/>
    <property type="evidence" value="ECO:0007669"/>
    <property type="project" value="UniProtKB-KW"/>
</dbReference>
<dbReference type="InterPro" id="IPR007722">
    <property type="entry name" value="DCP2_BoxA"/>
</dbReference>
<dbReference type="Pfam" id="PF00293">
    <property type="entry name" value="NUDIX"/>
    <property type="match status" value="1"/>
</dbReference>
<evidence type="ECO:0000259" key="10">
    <source>
        <dbReference type="PROSITE" id="PS51462"/>
    </source>
</evidence>
<sequence length="502" mass="56484">MMNTNSTATMKYEDALDEVHTRFILNLPTSELNSSDRIFFQLEQAYWFYDDFLCDNQPHLPRFKHLKSFARKMFEISPLLNGKTNEFDRMWSEFSQYKRSISTYGCALLTQHCDKVALCLMYGAKKTWSFPGGKVNQGESGIDAAARETYEETGFDPNRDGKGLNEEDRISYVEKDSGKLRTLYICKNVPENFPFEPVARKEVSEVKFHSVQGKDIFKLKTFAVSPFIGKLRNWIQKKQGSTGKGSNKSRSSSRAQSRSKSRGKNRSRSNSSSLVKEGDVVTTTGLADAGDENGWSEDQMFKANEMLIGRKVEYSGNPHEFGDVSFDPHRFHVVGGEFMNSGTSSIAAPPETSRLQPLYSKQEMDDDGLKPFFTDDGRAPWDMNAVSEILSAGERINGSNADGLAILSKLQKPRDAQSASKSEDGKEDSSGIFMTDAQITASSQSSKLRQYVNDEAQIFSKDDNEDYLFCVAWAQNLNRPKPGKVFGEFRFDVEAILESSKM</sequence>
<evidence type="ECO:0000313" key="12">
    <source>
        <dbReference type="EMBL" id="CAD9592937.1"/>
    </source>
</evidence>
<dbReference type="EMBL" id="HBGY01011113">
    <property type="protein sequence ID" value="CAD9569948.1"/>
    <property type="molecule type" value="Transcribed_RNA"/>
</dbReference>
<evidence type="ECO:0000256" key="1">
    <source>
        <dbReference type="ARBA" id="ARBA00001936"/>
    </source>
</evidence>
<feature type="region of interest" description="Disordered" evidence="9">
    <location>
        <begin position="238"/>
        <end position="296"/>
    </location>
</feature>
<evidence type="ECO:0000256" key="5">
    <source>
        <dbReference type="ARBA" id="ARBA00022723"/>
    </source>
</evidence>
<dbReference type="EMBL" id="HBGY01022224">
    <property type="protein sequence ID" value="CAD9592937.1"/>
    <property type="molecule type" value="Transcribed_RNA"/>
</dbReference>
<dbReference type="InterPro" id="IPR015797">
    <property type="entry name" value="NUDIX_hydrolase-like_dom_sf"/>
</dbReference>
<feature type="region of interest" description="Disordered" evidence="9">
    <location>
        <begin position="412"/>
        <end position="432"/>
    </location>
</feature>
<dbReference type="CDD" id="cd03672">
    <property type="entry name" value="NUDIX_Dcp2p_Nudt20"/>
    <property type="match status" value="1"/>
</dbReference>
<dbReference type="Gene3D" id="1.10.10.1050">
    <property type="entry name" value="Dcp2, box A domain"/>
    <property type="match status" value="1"/>
</dbReference>
<dbReference type="Pfam" id="PF05026">
    <property type="entry name" value="DCP2"/>
    <property type="match status" value="1"/>
</dbReference>
<dbReference type="PROSITE" id="PS00893">
    <property type="entry name" value="NUDIX_BOX"/>
    <property type="match status" value="1"/>
</dbReference>
<comment type="cofactor">
    <cofactor evidence="1">
        <name>Mn(2+)</name>
        <dbReference type="ChEBI" id="CHEBI:29035"/>
    </cofactor>
</comment>
<feature type="domain" description="Nudix hydrolase" evidence="10">
    <location>
        <begin position="99"/>
        <end position="237"/>
    </location>
</feature>
<dbReference type="GO" id="GO:0000290">
    <property type="term" value="P:deadenylation-dependent decapping of nuclear-transcribed mRNA"/>
    <property type="evidence" value="ECO:0007669"/>
    <property type="project" value="InterPro"/>
</dbReference>
<organism evidence="11">
    <name type="scientific">Leptocylindrus danicus</name>
    <dbReference type="NCBI Taxonomy" id="163516"/>
    <lineage>
        <taxon>Eukaryota</taxon>
        <taxon>Sar</taxon>
        <taxon>Stramenopiles</taxon>
        <taxon>Ochrophyta</taxon>
        <taxon>Bacillariophyta</taxon>
        <taxon>Coscinodiscophyceae</taxon>
        <taxon>Chaetocerotophycidae</taxon>
        <taxon>Leptocylindrales</taxon>
        <taxon>Leptocylindraceae</taxon>
        <taxon>Leptocylindrus</taxon>
    </lineage>
</organism>
<evidence type="ECO:0000313" key="11">
    <source>
        <dbReference type="EMBL" id="CAD9569948.1"/>
    </source>
</evidence>
<accession>A0A6U2QNH7</accession>
<evidence type="ECO:0000256" key="7">
    <source>
        <dbReference type="ARBA" id="ARBA00022884"/>
    </source>
</evidence>
<feature type="compositionally biased region" description="Basic residues" evidence="9">
    <location>
        <begin position="257"/>
        <end position="267"/>
    </location>
</feature>
<reference evidence="11" key="1">
    <citation type="submission" date="2021-01" db="EMBL/GenBank/DDBJ databases">
        <authorList>
            <person name="Corre E."/>
            <person name="Pelletier E."/>
            <person name="Niang G."/>
            <person name="Scheremetjew M."/>
            <person name="Finn R."/>
            <person name="Kale V."/>
            <person name="Holt S."/>
            <person name="Cochrane G."/>
            <person name="Meng A."/>
            <person name="Brown T."/>
            <person name="Cohen L."/>
        </authorList>
    </citation>
    <scope>NUCLEOTIDE SEQUENCE</scope>
    <source>
        <strain evidence="11">B650</strain>
    </source>
</reference>
<evidence type="ECO:0000256" key="6">
    <source>
        <dbReference type="ARBA" id="ARBA00022801"/>
    </source>
</evidence>
<dbReference type="PANTHER" id="PTHR23114">
    <property type="entry name" value="M7GPPPN-MRNA HYDROLASE"/>
    <property type="match status" value="1"/>
</dbReference>
<evidence type="ECO:0000256" key="3">
    <source>
        <dbReference type="ARBA" id="ARBA00005279"/>
    </source>
</evidence>
<gene>
    <name evidence="12" type="ORF">LDAN0321_LOCUS14035</name>
    <name evidence="11" type="ORF">LDAN0321_LOCUS7047</name>
</gene>
<dbReference type="GO" id="GO:0030145">
    <property type="term" value="F:manganese ion binding"/>
    <property type="evidence" value="ECO:0007669"/>
    <property type="project" value="InterPro"/>
</dbReference>
<dbReference type="SUPFAM" id="SSF140586">
    <property type="entry name" value="Dcp2 domain-like"/>
    <property type="match status" value="1"/>
</dbReference>
<protein>
    <recommendedName>
        <fullName evidence="10">Nudix hydrolase domain-containing protein</fullName>
    </recommendedName>
</protein>
<keyword evidence="5" id="KW-0479">Metal-binding</keyword>
<comment type="similarity">
    <text evidence="3">Belongs to the Nudix hydrolase family. DCP2 subfamily.</text>
</comment>
<keyword evidence="4" id="KW-0963">Cytoplasm</keyword>
<keyword evidence="7" id="KW-0694">RNA-binding</keyword>
<proteinExistence type="inferred from homology"/>
<dbReference type="SMART" id="SM01125">
    <property type="entry name" value="DCP2"/>
    <property type="match status" value="1"/>
</dbReference>
<dbReference type="InterPro" id="IPR000086">
    <property type="entry name" value="NUDIX_hydrolase_dom"/>
</dbReference>
<feature type="compositionally biased region" description="Low complexity" evidence="9">
    <location>
        <begin position="240"/>
        <end position="256"/>
    </location>
</feature>
<dbReference type="InterPro" id="IPR020084">
    <property type="entry name" value="NUDIX_hydrolase_CS"/>
</dbReference>
<keyword evidence="8" id="KW-0464">Manganese</keyword>
<dbReference type="GO" id="GO:0005737">
    <property type="term" value="C:cytoplasm"/>
    <property type="evidence" value="ECO:0007669"/>
    <property type="project" value="UniProtKB-SubCell"/>
</dbReference>
<dbReference type="GO" id="GO:0140933">
    <property type="term" value="F:5'-(N(7)-methylguanosine 5'-triphospho)-[mRNA] hydrolase activity"/>
    <property type="evidence" value="ECO:0007669"/>
    <property type="project" value="InterPro"/>
</dbReference>
<evidence type="ECO:0000256" key="2">
    <source>
        <dbReference type="ARBA" id="ARBA00004496"/>
    </source>
</evidence>
<dbReference type="GO" id="GO:0000184">
    <property type="term" value="P:nuclear-transcribed mRNA catabolic process, nonsense-mediated decay"/>
    <property type="evidence" value="ECO:0007669"/>
    <property type="project" value="InterPro"/>
</dbReference>
<keyword evidence="6" id="KW-0378">Hydrolase</keyword>
<evidence type="ECO:0000256" key="9">
    <source>
        <dbReference type="SAM" id="MobiDB-lite"/>
    </source>
</evidence>
<dbReference type="SUPFAM" id="SSF55811">
    <property type="entry name" value="Nudix"/>
    <property type="match status" value="1"/>
</dbReference>
<name>A0A6U2QNH7_9STRA</name>
<dbReference type="AlphaFoldDB" id="A0A6U2QNH7"/>
<dbReference type="PANTHER" id="PTHR23114:SF17">
    <property type="entry name" value="M7GPPPN-MRNA HYDROLASE"/>
    <property type="match status" value="1"/>
</dbReference>